<evidence type="ECO:0000256" key="1">
    <source>
        <dbReference type="SAM" id="MobiDB-lite"/>
    </source>
</evidence>
<feature type="compositionally biased region" description="Polar residues" evidence="1">
    <location>
        <begin position="888"/>
        <end position="903"/>
    </location>
</feature>
<dbReference type="EMBL" id="JAGPXD010000001">
    <property type="protein sequence ID" value="KAH7374671.1"/>
    <property type="molecule type" value="Genomic_DNA"/>
</dbReference>
<feature type="region of interest" description="Disordered" evidence="1">
    <location>
        <begin position="316"/>
        <end position="712"/>
    </location>
</feature>
<dbReference type="OrthoDB" id="74412at2759"/>
<dbReference type="Gene3D" id="3.40.20.10">
    <property type="entry name" value="Severin"/>
    <property type="match status" value="1"/>
</dbReference>
<evidence type="ECO:0008006" key="4">
    <source>
        <dbReference type="Google" id="ProtNLM"/>
    </source>
</evidence>
<name>A0A8K0X7B4_9PEZI</name>
<feature type="region of interest" description="Disordered" evidence="1">
    <location>
        <begin position="151"/>
        <end position="286"/>
    </location>
</feature>
<sequence>MSLNGLDDPKVKEAHEAAAAEPGGWFLLKYAARDEVDLLGRGNGGIVEIRNNIAQYEETSPLFGFLRYRRRNVLIKYLPDDCSRLVQARLSVHFNAICERFAPYNTTFSISTAKELKDTKLSAACSLHAASGSTSSSTSSLRRRRLMEIAEEEEEEQRAVKRSSTVLEDDDGDSDTDRPRSPDSPPPVLLNSDLAAQPEESKFSPSVDPPNFVGVDRPESPGAYDDEGRRLSSQTARPDLYSYNSYPYGKPKVKLGPRPSLEASGRPKTAAGAGNFRPVSQMPTGLKMFSKGSKRVKAADDNDNADHDPTAVAFPIVNNNTIDHPSTLIADDGSSKSPTSPVRPATSSGVSMKSPVVTTFPTVIKNTMTPEKARLMRAMQLREKKKQASLLPPAAPAAEGSNQDEHAEHRQQSPESEESTSGLATLQEEEEKRQSMAKLDSGVVVDSATESHAEHEHSDAAQSDSRPESPLAPSSEPDQSTKASSLSEATDETVKSPGVDDSERESSPAGEDKPEAAEQLRPTIEQDQEGEEREHSTLVDSSGAEDAAEVSEVTSSPPKGEQVAGELVAANNTDEAAEAAVSTEVVDTANSEPQPETTQEPSTAAVQETPKKAEESEEAAADDIPEPPLTPPVSKFARGRAMSPSSMTPDSKETTSDAAATPPHGIPTSKFSTSSPVGVPTIVPPPAEAEESDLATSEENAQKQKRRTIEPIRTDLKIGEKVSNDNLSDDDALMDELQSATLEHAKPMLVSKSPVSPMFPSPSPTQETGDKGPPRVVRTSSNPIRGNLLTPSDVTQNSARSVSSGAAYLHKITQQHTSSRENLLPKTGKLGSRISQRIKALEMLSVTTPGDVPTRSNSTRSVAPSATFFSVGKGREPSRSPSVADRATSLSRRSPQRSSTAISDSREGSPEFRVQRERSLSVASRLSMFEAPTVPSPTLMPRGRQETISVTARILRDPSEVGLQPEVPKDPSEFSRLELRQSPLEVNHQRADAEHPSPPKQTIQERRMSRETRKSQSDDKDEEEDTKARRSSLSIVRDFIKDPRKSLSSAPPDVLTAPSVMSPKTSPSRPPSTHNNSSSSFPRRLSISSRRSSISKDAALSPSATEASGSGDDSRSTKSDKKKGRAGRFMRRLSSSISSSLGKNMTPTAISPTVKEEDATDMGEARPAQPSVQYMGDVNVQFPDNLLWKRRTLGLDSQGFLILSASNATGKDKPTIGVKRYHLSDFRTPFTPDVEVQELPNSVVLDFIEGSGLQMACEDRAGQMELLNTLLEAHQSHTQFGQ</sequence>
<feature type="region of interest" description="Disordered" evidence="1">
    <location>
        <begin position="848"/>
        <end position="918"/>
    </location>
</feature>
<feature type="compositionally biased region" description="Acidic residues" evidence="1">
    <location>
        <begin position="615"/>
        <end position="625"/>
    </location>
</feature>
<feature type="compositionally biased region" description="Polar residues" evidence="1">
    <location>
        <begin position="335"/>
        <end position="369"/>
    </location>
</feature>
<dbReference type="CDD" id="cd11282">
    <property type="entry name" value="ADF_coactosin_like"/>
    <property type="match status" value="1"/>
</dbReference>
<feature type="compositionally biased region" description="Basic and acidic residues" evidence="1">
    <location>
        <begin position="449"/>
        <end position="459"/>
    </location>
</feature>
<evidence type="ECO:0000313" key="2">
    <source>
        <dbReference type="EMBL" id="KAH7374671.1"/>
    </source>
</evidence>
<proteinExistence type="predicted"/>
<dbReference type="InterPro" id="IPR029006">
    <property type="entry name" value="ADF-H/Gelsolin-like_dom_sf"/>
</dbReference>
<feature type="compositionally biased region" description="Polar residues" evidence="1">
    <location>
        <begin position="854"/>
        <end position="868"/>
    </location>
</feature>
<feature type="region of interest" description="Disordered" evidence="1">
    <location>
        <begin position="292"/>
        <end position="311"/>
    </location>
</feature>
<feature type="compositionally biased region" description="Low complexity" evidence="1">
    <location>
        <begin position="569"/>
        <end position="589"/>
    </location>
</feature>
<feature type="compositionally biased region" description="Polar residues" evidence="1">
    <location>
        <begin position="778"/>
        <end position="803"/>
    </location>
</feature>
<feature type="compositionally biased region" description="Basic and acidic residues" evidence="1">
    <location>
        <begin position="904"/>
        <end position="918"/>
    </location>
</feature>
<dbReference type="Proteomes" id="UP000813385">
    <property type="component" value="Unassembled WGS sequence"/>
</dbReference>
<reference evidence="2" key="1">
    <citation type="journal article" date="2021" name="Nat. Commun.">
        <title>Genetic determinants of endophytism in the Arabidopsis root mycobiome.</title>
        <authorList>
            <person name="Mesny F."/>
            <person name="Miyauchi S."/>
            <person name="Thiergart T."/>
            <person name="Pickel B."/>
            <person name="Atanasova L."/>
            <person name="Karlsson M."/>
            <person name="Huettel B."/>
            <person name="Barry K.W."/>
            <person name="Haridas S."/>
            <person name="Chen C."/>
            <person name="Bauer D."/>
            <person name="Andreopoulos W."/>
            <person name="Pangilinan J."/>
            <person name="LaButti K."/>
            <person name="Riley R."/>
            <person name="Lipzen A."/>
            <person name="Clum A."/>
            <person name="Drula E."/>
            <person name="Henrissat B."/>
            <person name="Kohler A."/>
            <person name="Grigoriev I.V."/>
            <person name="Martin F.M."/>
            <person name="Hacquard S."/>
        </authorList>
    </citation>
    <scope>NUCLEOTIDE SEQUENCE</scope>
    <source>
        <strain evidence="2">MPI-CAGE-AT-0016</strain>
    </source>
</reference>
<feature type="compositionally biased region" description="Basic and acidic residues" evidence="1">
    <location>
        <begin position="403"/>
        <end position="412"/>
    </location>
</feature>
<evidence type="ECO:0000313" key="3">
    <source>
        <dbReference type="Proteomes" id="UP000813385"/>
    </source>
</evidence>
<organism evidence="2 3">
    <name type="scientific">Plectosphaerella cucumerina</name>
    <dbReference type="NCBI Taxonomy" id="40658"/>
    <lineage>
        <taxon>Eukaryota</taxon>
        <taxon>Fungi</taxon>
        <taxon>Dikarya</taxon>
        <taxon>Ascomycota</taxon>
        <taxon>Pezizomycotina</taxon>
        <taxon>Sordariomycetes</taxon>
        <taxon>Hypocreomycetidae</taxon>
        <taxon>Glomerellales</taxon>
        <taxon>Plectosphaerellaceae</taxon>
        <taxon>Plectosphaerella</taxon>
    </lineage>
</organism>
<comment type="caution">
    <text evidence="2">The sequence shown here is derived from an EMBL/GenBank/DDBJ whole genome shotgun (WGS) entry which is preliminary data.</text>
</comment>
<feature type="compositionally biased region" description="Basic and acidic residues" evidence="1">
    <location>
        <begin position="987"/>
        <end position="1018"/>
    </location>
</feature>
<feature type="compositionally biased region" description="Polar residues" evidence="1">
    <location>
        <begin position="590"/>
        <end position="606"/>
    </location>
</feature>
<gene>
    <name evidence="2" type="ORF">B0T11DRAFT_2474</name>
</gene>
<feature type="compositionally biased region" description="Polar residues" evidence="1">
    <location>
        <begin position="1141"/>
        <end position="1151"/>
    </location>
</feature>
<feature type="region of interest" description="Disordered" evidence="1">
    <location>
        <begin position="986"/>
        <end position="1168"/>
    </location>
</feature>
<dbReference type="SUPFAM" id="SSF55753">
    <property type="entry name" value="Actin depolymerizing proteins"/>
    <property type="match status" value="1"/>
</dbReference>
<feature type="compositionally biased region" description="Basic and acidic residues" evidence="1">
    <location>
        <begin position="504"/>
        <end position="518"/>
    </location>
</feature>
<protein>
    <recommendedName>
        <fullName evidence="4">ADF-H domain-containing protein</fullName>
    </recommendedName>
</protein>
<feature type="compositionally biased region" description="Low complexity" evidence="1">
    <location>
        <begin position="1062"/>
        <end position="1092"/>
    </location>
</feature>
<feature type="compositionally biased region" description="Polar residues" evidence="1">
    <location>
        <begin position="476"/>
        <end position="488"/>
    </location>
</feature>
<keyword evidence="3" id="KW-1185">Reference proteome</keyword>
<feature type="compositionally biased region" description="Basic and acidic residues" evidence="1">
    <location>
        <begin position="297"/>
        <end position="309"/>
    </location>
</feature>
<accession>A0A8K0X7B4</accession>
<feature type="compositionally biased region" description="Basic residues" evidence="1">
    <location>
        <begin position="1120"/>
        <end position="1131"/>
    </location>
</feature>
<feature type="region of interest" description="Disordered" evidence="1">
    <location>
        <begin position="750"/>
        <end position="803"/>
    </location>
</feature>